<dbReference type="AlphaFoldDB" id="B6JZV5"/>
<dbReference type="GO" id="GO:0042910">
    <property type="term" value="F:xenobiotic transmembrane transporter activity"/>
    <property type="evidence" value="ECO:0007669"/>
    <property type="project" value="InterPro"/>
</dbReference>
<dbReference type="Pfam" id="PF01554">
    <property type="entry name" value="MatE"/>
    <property type="match status" value="2"/>
</dbReference>
<dbReference type="GO" id="GO:0016020">
    <property type="term" value="C:membrane"/>
    <property type="evidence" value="ECO:0000318"/>
    <property type="project" value="GO_Central"/>
</dbReference>
<feature type="transmembrane region" description="Helical" evidence="7">
    <location>
        <begin position="518"/>
        <end position="538"/>
    </location>
</feature>
<protein>
    <submittedName>
        <fullName evidence="8">MatE family transporter</fullName>
    </submittedName>
</protein>
<evidence type="ECO:0000313" key="9">
    <source>
        <dbReference type="Proteomes" id="UP000001744"/>
    </source>
</evidence>
<evidence type="ECO:0000256" key="6">
    <source>
        <dbReference type="SAM" id="MobiDB-lite"/>
    </source>
</evidence>
<evidence type="ECO:0000256" key="2">
    <source>
        <dbReference type="ARBA" id="ARBA00010199"/>
    </source>
</evidence>
<dbReference type="GO" id="GO:1990961">
    <property type="term" value="P:xenobiotic detoxification by transmembrane export across the plasma membrane"/>
    <property type="evidence" value="ECO:0007669"/>
    <property type="project" value="InterPro"/>
</dbReference>
<dbReference type="JaponicusDB" id="SJAG_01145"/>
<evidence type="ECO:0000256" key="4">
    <source>
        <dbReference type="ARBA" id="ARBA00022989"/>
    </source>
</evidence>
<feature type="transmembrane region" description="Helical" evidence="7">
    <location>
        <begin position="290"/>
        <end position="316"/>
    </location>
</feature>
<keyword evidence="9" id="KW-1185">Reference proteome</keyword>
<keyword evidence="5 7" id="KW-0472">Membrane</keyword>
<dbReference type="GO" id="GO:0015297">
    <property type="term" value="F:antiporter activity"/>
    <property type="evidence" value="ECO:0007669"/>
    <property type="project" value="InterPro"/>
</dbReference>
<evidence type="ECO:0000256" key="1">
    <source>
        <dbReference type="ARBA" id="ARBA00004141"/>
    </source>
</evidence>
<feature type="transmembrane region" description="Helical" evidence="7">
    <location>
        <begin position="336"/>
        <end position="356"/>
    </location>
</feature>
<feature type="transmembrane region" description="Helical" evidence="7">
    <location>
        <begin position="490"/>
        <end position="512"/>
    </location>
</feature>
<reference evidence="8 9" key="1">
    <citation type="journal article" date="2011" name="Science">
        <title>Comparative functional genomics of the fission yeasts.</title>
        <authorList>
            <person name="Rhind N."/>
            <person name="Chen Z."/>
            <person name="Yassour M."/>
            <person name="Thompson D.A."/>
            <person name="Haas B.J."/>
            <person name="Habib N."/>
            <person name="Wapinski I."/>
            <person name="Roy S."/>
            <person name="Lin M.F."/>
            <person name="Heiman D.I."/>
            <person name="Young S.K."/>
            <person name="Furuya K."/>
            <person name="Guo Y."/>
            <person name="Pidoux A."/>
            <person name="Chen H.M."/>
            <person name="Robbertse B."/>
            <person name="Goldberg J.M."/>
            <person name="Aoki K."/>
            <person name="Bayne E.H."/>
            <person name="Berlin A.M."/>
            <person name="Desjardins C.A."/>
            <person name="Dobbs E."/>
            <person name="Dukaj L."/>
            <person name="Fan L."/>
            <person name="FitzGerald M.G."/>
            <person name="French C."/>
            <person name="Gujja S."/>
            <person name="Hansen K."/>
            <person name="Keifenheim D."/>
            <person name="Levin J.Z."/>
            <person name="Mosher R.A."/>
            <person name="Mueller C.A."/>
            <person name="Pfiffner J."/>
            <person name="Priest M."/>
            <person name="Russ C."/>
            <person name="Smialowska A."/>
            <person name="Swoboda P."/>
            <person name="Sykes S.M."/>
            <person name="Vaughn M."/>
            <person name="Vengrova S."/>
            <person name="Yoder R."/>
            <person name="Zeng Q."/>
            <person name="Allshire R."/>
            <person name="Baulcombe D."/>
            <person name="Birren B.W."/>
            <person name="Brown W."/>
            <person name="Ekwall K."/>
            <person name="Kellis M."/>
            <person name="Leatherwood J."/>
            <person name="Levin H."/>
            <person name="Margalit H."/>
            <person name="Martienssen R."/>
            <person name="Nieduszynski C.A."/>
            <person name="Spatafora J.W."/>
            <person name="Friedman N."/>
            <person name="Dalgaard J.Z."/>
            <person name="Baumann P."/>
            <person name="Niki H."/>
            <person name="Regev A."/>
            <person name="Nusbaum C."/>
        </authorList>
    </citation>
    <scope>NUCLEOTIDE SEQUENCE [LARGE SCALE GENOMIC DNA]</scope>
    <source>
        <strain evidence="9">yFS275 / FY16936</strain>
    </source>
</reference>
<evidence type="ECO:0000313" key="8">
    <source>
        <dbReference type="EMBL" id="EEB06105.1"/>
    </source>
</evidence>
<feature type="transmembrane region" description="Helical" evidence="7">
    <location>
        <begin position="388"/>
        <end position="406"/>
    </location>
</feature>
<dbReference type="InterPro" id="IPR002528">
    <property type="entry name" value="MATE_fam"/>
</dbReference>
<sequence length="565" mass="61640">MSLPTDSLFPHTAPEGENAPRKRRSSLVYGHSRPHVVTGNIPRTSISSINTVPSRRERIIGIRKISIPGHASYGAITELDTDNMSTISMPQMRFYGHSHDEVYEDHNNRWWNEFALLIRYGIPVVLTSLLQYGEVITTVFSLGHIGKTELAAASLANMTATITAFAIFQGIVSSLDTLGTQSYGSGNPELVGLHLQRILCLLAVVQIPIVIIWWNIKDILIFVGQDPLTALYAGKYMRVLLFASPAYAIFEALKRFLQVQGIFQPVTVILACIVPINVFLNYLLVWSKTFGFGFLGAPVAVCVTLWMACGAVFLYIVKVDGREAWCGFTMEAFKNWLPTCRLAASGIVMICSEYWAFELLTFVAGILGTTELATMSILSTTSSLSYQLAFGIAAAAATRVGNLIGAGNVRLSKLSTQVALTIAFAVGVINCVVLLLLRNKWGYLFNSEPDVVSLVAQVIPLTAIMNIGDNTQCVAGGLLRGQGRQRIGGIVNFIAYYAFSLPLSAFLCFKAGYGIAGLWLSIAIATGAIAIIECYFVFKIDWQALIDDAGRQIEEAERAMEEDAA</sequence>
<evidence type="ECO:0000256" key="5">
    <source>
        <dbReference type="ARBA" id="ARBA00023136"/>
    </source>
</evidence>
<dbReference type="VEuPathDB" id="FungiDB:SJAG_01145"/>
<comment type="subcellular location">
    <subcellularLocation>
        <location evidence="1">Membrane</location>
        <topology evidence="1">Multi-pass membrane protein</topology>
    </subcellularLocation>
</comment>
<keyword evidence="4 7" id="KW-1133">Transmembrane helix</keyword>
<dbReference type="Proteomes" id="UP000001744">
    <property type="component" value="Unassembled WGS sequence"/>
</dbReference>
<name>B6JZV5_SCHJY</name>
<dbReference type="HOGENOM" id="CLU_012893_1_2_1"/>
<feature type="transmembrane region" description="Helical" evidence="7">
    <location>
        <begin position="418"/>
        <end position="437"/>
    </location>
</feature>
<accession>B6JZV5</accession>
<feature type="transmembrane region" description="Helical" evidence="7">
    <location>
        <begin position="198"/>
        <end position="216"/>
    </location>
</feature>
<dbReference type="RefSeq" id="XP_002172398.1">
    <property type="nucleotide sequence ID" value="XM_002172362.2"/>
</dbReference>
<feature type="region of interest" description="Disordered" evidence="6">
    <location>
        <begin position="1"/>
        <end position="26"/>
    </location>
</feature>
<dbReference type="CDD" id="cd13132">
    <property type="entry name" value="MATE_eukaryotic"/>
    <property type="match status" value="1"/>
</dbReference>
<gene>
    <name evidence="8" type="ORF">SJAG_01145</name>
</gene>
<dbReference type="GO" id="GO:0022857">
    <property type="term" value="F:transmembrane transporter activity"/>
    <property type="evidence" value="ECO:0000318"/>
    <property type="project" value="GO_Central"/>
</dbReference>
<proteinExistence type="inferred from homology"/>
<dbReference type="OMA" id="CTETWAY"/>
<dbReference type="EMBL" id="KE651168">
    <property type="protein sequence ID" value="EEB06105.1"/>
    <property type="molecule type" value="Genomic_DNA"/>
</dbReference>
<dbReference type="eggNOG" id="KOG1347">
    <property type="taxonomic scope" value="Eukaryota"/>
</dbReference>
<feature type="transmembrane region" description="Helical" evidence="7">
    <location>
        <begin position="265"/>
        <end position="284"/>
    </location>
</feature>
<dbReference type="InterPro" id="IPR045069">
    <property type="entry name" value="MATE_euk"/>
</dbReference>
<evidence type="ECO:0000256" key="7">
    <source>
        <dbReference type="SAM" id="Phobius"/>
    </source>
</evidence>
<dbReference type="STRING" id="402676.B6JZV5"/>
<organism evidence="8 9">
    <name type="scientific">Schizosaccharomyces japonicus (strain yFS275 / FY16936)</name>
    <name type="common">Fission yeast</name>
    <dbReference type="NCBI Taxonomy" id="402676"/>
    <lineage>
        <taxon>Eukaryota</taxon>
        <taxon>Fungi</taxon>
        <taxon>Dikarya</taxon>
        <taxon>Ascomycota</taxon>
        <taxon>Taphrinomycotina</taxon>
        <taxon>Schizosaccharomycetes</taxon>
        <taxon>Schizosaccharomycetales</taxon>
        <taxon>Schizosaccharomycetaceae</taxon>
        <taxon>Schizosaccharomyces</taxon>
    </lineage>
</organism>
<dbReference type="OrthoDB" id="2126698at2759"/>
<keyword evidence="3 7" id="KW-0812">Transmembrane</keyword>
<evidence type="ECO:0000256" key="3">
    <source>
        <dbReference type="ARBA" id="ARBA00022692"/>
    </source>
</evidence>
<dbReference type="NCBIfam" id="TIGR00797">
    <property type="entry name" value="matE"/>
    <property type="match status" value="1"/>
</dbReference>
<dbReference type="GeneID" id="7047401"/>
<comment type="similarity">
    <text evidence="2">Belongs to the multi antimicrobial extrusion (MATE) (TC 2.A.66.1) family.</text>
</comment>
<dbReference type="PANTHER" id="PTHR11206">
    <property type="entry name" value="MULTIDRUG RESISTANCE PROTEIN"/>
    <property type="match status" value="1"/>
</dbReference>